<gene>
    <name evidence="1" type="ORF">ACFQLX_10850</name>
</gene>
<organism evidence="1 2">
    <name type="scientific">Streptomyces polyrhachis</name>
    <dbReference type="NCBI Taxonomy" id="1282885"/>
    <lineage>
        <taxon>Bacteria</taxon>
        <taxon>Bacillati</taxon>
        <taxon>Actinomycetota</taxon>
        <taxon>Actinomycetes</taxon>
        <taxon>Kitasatosporales</taxon>
        <taxon>Streptomycetaceae</taxon>
        <taxon>Streptomyces</taxon>
    </lineage>
</organism>
<name>A0ABW2GHM7_9ACTN</name>
<evidence type="ECO:0000313" key="2">
    <source>
        <dbReference type="Proteomes" id="UP001596413"/>
    </source>
</evidence>
<evidence type="ECO:0008006" key="3">
    <source>
        <dbReference type="Google" id="ProtNLM"/>
    </source>
</evidence>
<proteinExistence type="predicted"/>
<dbReference type="Proteomes" id="UP001596413">
    <property type="component" value="Unassembled WGS sequence"/>
</dbReference>
<evidence type="ECO:0000313" key="1">
    <source>
        <dbReference type="EMBL" id="MFC7218661.1"/>
    </source>
</evidence>
<sequence length="250" mass="26789">MNPYGFPPEAPRTRRPVALIAAAALALLAAGGGLGYAYLEADGADRSARTRVWQAPPAAKDTDGSSGEATAHTGLGRTLLPVPEGYTSGPDIGEFGNDVELSGRQAAALFKQGGRGLPNSDRREFTRQVDRMKLEGLAMRSYTKGTRLTVEINIARMSPRATRDFAAFKTRLNQRRSSTRGPAIEGYKDARCFVMKTESDDKLQVMDCTVAKGDTLVTFTAYGVKPLDRKAAAALLAKQLDHIDSPGEAA</sequence>
<dbReference type="EMBL" id="JBHSZO010000014">
    <property type="protein sequence ID" value="MFC7218661.1"/>
    <property type="molecule type" value="Genomic_DNA"/>
</dbReference>
<accession>A0ABW2GHM7</accession>
<reference evidence="2" key="1">
    <citation type="journal article" date="2019" name="Int. J. Syst. Evol. Microbiol.">
        <title>The Global Catalogue of Microorganisms (GCM) 10K type strain sequencing project: providing services to taxonomists for standard genome sequencing and annotation.</title>
        <authorList>
            <consortium name="The Broad Institute Genomics Platform"/>
            <consortium name="The Broad Institute Genome Sequencing Center for Infectious Disease"/>
            <person name="Wu L."/>
            <person name="Ma J."/>
        </authorList>
    </citation>
    <scope>NUCLEOTIDE SEQUENCE [LARGE SCALE GENOMIC DNA]</scope>
    <source>
        <strain evidence="2">CGMCC 1.13681</strain>
    </source>
</reference>
<protein>
    <recommendedName>
        <fullName evidence="3">Secreted protein</fullName>
    </recommendedName>
</protein>
<dbReference type="RefSeq" id="WP_386414078.1">
    <property type="nucleotide sequence ID" value="NZ_JBHSZO010000014.1"/>
</dbReference>
<comment type="caution">
    <text evidence="1">The sequence shown here is derived from an EMBL/GenBank/DDBJ whole genome shotgun (WGS) entry which is preliminary data.</text>
</comment>
<keyword evidence="2" id="KW-1185">Reference proteome</keyword>